<evidence type="ECO:0000313" key="2">
    <source>
        <dbReference type="EMBL" id="KIY45242.1"/>
    </source>
</evidence>
<dbReference type="AlphaFoldDB" id="A0A0D7A2H7"/>
<dbReference type="OrthoDB" id="3527137at2759"/>
<gene>
    <name evidence="2" type="ORF">FISHEDRAFT_49598</name>
</gene>
<evidence type="ECO:0000259" key="1">
    <source>
        <dbReference type="Pfam" id="PF24968"/>
    </source>
</evidence>
<sequence length="193" mass="22211">MAIDIADYIDRYPFTADCHWDVEGFRMSDLTCTVIRIHFCAAINEDNETEGKRPPTNHWMIFLQTGVHSSVRISVTSGESSRYPSLIELTSKSYDRSENTNITISADAAPGFTVESILTFLIEKGRDRYRFTDDYEGCRFWAMVVACDFVKACCVEPDFARRIADAIRYYYPDPRGQNKEPIPRQLQAGVFFW</sequence>
<feature type="domain" description="DUF7770" evidence="1">
    <location>
        <begin position="37"/>
        <end position="192"/>
    </location>
</feature>
<accession>A0A0D7A2H7</accession>
<reference evidence="2 3" key="1">
    <citation type="journal article" date="2015" name="Fungal Genet. Biol.">
        <title>Evolution of novel wood decay mechanisms in Agaricales revealed by the genome sequences of Fistulina hepatica and Cylindrobasidium torrendii.</title>
        <authorList>
            <person name="Floudas D."/>
            <person name="Held B.W."/>
            <person name="Riley R."/>
            <person name="Nagy L.G."/>
            <person name="Koehler G."/>
            <person name="Ransdell A.S."/>
            <person name="Younus H."/>
            <person name="Chow J."/>
            <person name="Chiniquy J."/>
            <person name="Lipzen A."/>
            <person name="Tritt A."/>
            <person name="Sun H."/>
            <person name="Haridas S."/>
            <person name="LaButti K."/>
            <person name="Ohm R.A."/>
            <person name="Kues U."/>
            <person name="Blanchette R.A."/>
            <person name="Grigoriev I.V."/>
            <person name="Minto R.E."/>
            <person name="Hibbett D.S."/>
        </authorList>
    </citation>
    <scope>NUCLEOTIDE SEQUENCE [LARGE SCALE GENOMIC DNA]</scope>
    <source>
        <strain evidence="2 3">ATCC 64428</strain>
    </source>
</reference>
<dbReference type="Pfam" id="PF24968">
    <property type="entry name" value="DUF7770"/>
    <property type="match status" value="1"/>
</dbReference>
<organism evidence="2 3">
    <name type="scientific">Fistulina hepatica ATCC 64428</name>
    <dbReference type="NCBI Taxonomy" id="1128425"/>
    <lineage>
        <taxon>Eukaryota</taxon>
        <taxon>Fungi</taxon>
        <taxon>Dikarya</taxon>
        <taxon>Basidiomycota</taxon>
        <taxon>Agaricomycotina</taxon>
        <taxon>Agaricomycetes</taxon>
        <taxon>Agaricomycetidae</taxon>
        <taxon>Agaricales</taxon>
        <taxon>Fistulinaceae</taxon>
        <taxon>Fistulina</taxon>
    </lineage>
</organism>
<dbReference type="EMBL" id="KN882059">
    <property type="protein sequence ID" value="KIY45242.1"/>
    <property type="molecule type" value="Genomic_DNA"/>
</dbReference>
<name>A0A0D7A2H7_9AGAR</name>
<dbReference type="Proteomes" id="UP000054144">
    <property type="component" value="Unassembled WGS sequence"/>
</dbReference>
<keyword evidence="3" id="KW-1185">Reference proteome</keyword>
<proteinExistence type="predicted"/>
<protein>
    <recommendedName>
        <fullName evidence="1">DUF7770 domain-containing protein</fullName>
    </recommendedName>
</protein>
<evidence type="ECO:0000313" key="3">
    <source>
        <dbReference type="Proteomes" id="UP000054144"/>
    </source>
</evidence>
<dbReference type="InterPro" id="IPR056672">
    <property type="entry name" value="DUF7770"/>
</dbReference>